<dbReference type="Proteomes" id="UP000095081">
    <property type="component" value="Unassembled WGS sequence"/>
</dbReference>
<accession>A0ABX2YX62</accession>
<evidence type="ECO:0000313" key="2">
    <source>
        <dbReference type="Proteomes" id="UP000095081"/>
    </source>
</evidence>
<keyword evidence="2" id="KW-1185">Reference proteome</keyword>
<protein>
    <submittedName>
        <fullName evidence="1">Uncharacterized protein</fullName>
    </submittedName>
</protein>
<organism evidence="1 2">
    <name type="scientific">Pseudomonas aylmerensis</name>
    <dbReference type="NCBI Taxonomy" id="1869229"/>
    <lineage>
        <taxon>Bacteria</taxon>
        <taxon>Pseudomonadati</taxon>
        <taxon>Pseudomonadota</taxon>
        <taxon>Gammaproteobacteria</taxon>
        <taxon>Pseudomonadales</taxon>
        <taxon>Pseudomonadaceae</taxon>
        <taxon>Pseudomonas</taxon>
    </lineage>
</organism>
<evidence type="ECO:0000313" key="1">
    <source>
        <dbReference type="EMBL" id="OCW28435.1"/>
    </source>
</evidence>
<proteinExistence type="predicted"/>
<reference evidence="1 2" key="1">
    <citation type="submission" date="2016-06" db="EMBL/GenBank/DDBJ databases">
        <title>Draft genome sequence of Pseudomonas sp. S1E40, a novel strain antagonistic activity to fungal plant pathogen.</title>
        <authorList>
            <person name="Tambong J.T."/>
            <person name="Tchagang C."/>
            <person name="Xu R."/>
        </authorList>
    </citation>
    <scope>NUCLEOTIDE SEQUENCE [LARGE SCALE GENOMIC DNA]</scope>
    <source>
        <strain evidence="1 2">S1E40</strain>
    </source>
</reference>
<dbReference type="EMBL" id="MAUE01000013">
    <property type="protein sequence ID" value="OCW28435.1"/>
    <property type="molecule type" value="Genomic_DNA"/>
</dbReference>
<sequence length="73" mass="7954">MTLGIAQFPGMLLVTGTELLLQGQPFVLFSLLLLQDCLCLQCRQAFNLPPVPPCLHLPDNSHQQADTDQAAHA</sequence>
<gene>
    <name evidence="1" type="ORF">BBG20_11680</name>
</gene>
<comment type="caution">
    <text evidence="1">The sequence shown here is derived from an EMBL/GenBank/DDBJ whole genome shotgun (WGS) entry which is preliminary data.</text>
</comment>
<name>A0ABX2YX62_9PSED</name>